<keyword evidence="2" id="KW-0418">Kinase</keyword>
<sequence length="313" mass="33460">MTILVADIGGTNTRVALVKEDATAPHSVARFRNAEFPSLEAVLDRYLTDLGRPLCTAACVAVAGPVRNGVGRMTNLAWEMDSERLCAATGAAHGYVINDLEAQGHALENVATRCLMGKPMPQETDETRLVVGLGTGFNAAPVHAGEGAQYTVVPSECGHISLPVWDETSMALAMELAAVHEFASVEEALSGRGLMAVHAHVAGDAAWATTVELIAALQEPEVRDVDRDTMRLFCQLLGRVLGDLALVHLPFGGIYLIGGLARAVSPFFVEGTLPEAFADKGRFREFMADFSLYLVEDDYAALTGCARYVGRQI</sequence>
<dbReference type="RefSeq" id="WP_366190875.1">
    <property type="nucleotide sequence ID" value="NZ_JBFBVU010000001.1"/>
</dbReference>
<dbReference type="InterPro" id="IPR043129">
    <property type="entry name" value="ATPase_NBD"/>
</dbReference>
<dbReference type="Pfam" id="PF02685">
    <property type="entry name" value="Glucokinase"/>
    <property type="match status" value="1"/>
</dbReference>
<evidence type="ECO:0000256" key="1">
    <source>
        <dbReference type="ARBA" id="ARBA00022679"/>
    </source>
</evidence>
<organism evidence="4 5">
    <name type="scientific">Meridianimarinicoccus marinus</name>
    <dbReference type="NCBI Taxonomy" id="3231483"/>
    <lineage>
        <taxon>Bacteria</taxon>
        <taxon>Pseudomonadati</taxon>
        <taxon>Pseudomonadota</taxon>
        <taxon>Alphaproteobacteria</taxon>
        <taxon>Rhodobacterales</taxon>
        <taxon>Paracoccaceae</taxon>
        <taxon>Meridianimarinicoccus</taxon>
    </lineage>
</organism>
<dbReference type="Proteomes" id="UP001553161">
    <property type="component" value="Unassembled WGS sequence"/>
</dbReference>
<proteinExistence type="inferred from homology"/>
<evidence type="ECO:0000313" key="4">
    <source>
        <dbReference type="EMBL" id="MEV8465416.1"/>
    </source>
</evidence>
<dbReference type="CDD" id="cd24008">
    <property type="entry name" value="ASKHA_NBD_GLK"/>
    <property type="match status" value="1"/>
</dbReference>
<comment type="similarity">
    <text evidence="3">Belongs to the bacterial glucokinase family.</text>
</comment>
<evidence type="ECO:0000256" key="3">
    <source>
        <dbReference type="RuleBase" id="RU004046"/>
    </source>
</evidence>
<keyword evidence="1" id="KW-0808">Transferase</keyword>
<dbReference type="PANTHER" id="PTHR47690:SF1">
    <property type="entry name" value="GLUCOKINASE"/>
    <property type="match status" value="1"/>
</dbReference>
<dbReference type="InterPro" id="IPR003836">
    <property type="entry name" value="Glucokinase"/>
</dbReference>
<dbReference type="SUPFAM" id="SSF53067">
    <property type="entry name" value="Actin-like ATPase domain"/>
    <property type="match status" value="1"/>
</dbReference>
<accession>A0ABV3L1K0</accession>
<dbReference type="EMBL" id="JBFBVU010000001">
    <property type="protein sequence ID" value="MEV8465416.1"/>
    <property type="molecule type" value="Genomic_DNA"/>
</dbReference>
<gene>
    <name evidence="4" type="ORF">AB0T83_01290</name>
</gene>
<name>A0ABV3L1K0_9RHOB</name>
<keyword evidence="5" id="KW-1185">Reference proteome</keyword>
<dbReference type="Gene3D" id="3.40.367.20">
    <property type="match status" value="1"/>
</dbReference>
<reference evidence="4 5" key="1">
    <citation type="submission" date="2024-07" db="EMBL/GenBank/DDBJ databases">
        <authorList>
            <person name="Kang M."/>
        </authorList>
    </citation>
    <scope>NUCLEOTIDE SEQUENCE [LARGE SCALE GENOMIC DNA]</scope>
    <source>
        <strain evidence="4 5">DFM31</strain>
    </source>
</reference>
<comment type="caution">
    <text evidence="4">The sequence shown here is derived from an EMBL/GenBank/DDBJ whole genome shotgun (WGS) entry which is preliminary data.</text>
</comment>
<dbReference type="Gene3D" id="3.30.420.40">
    <property type="match status" value="1"/>
</dbReference>
<evidence type="ECO:0000256" key="2">
    <source>
        <dbReference type="ARBA" id="ARBA00022777"/>
    </source>
</evidence>
<protein>
    <submittedName>
        <fullName evidence="4">Glucokinase</fullName>
    </submittedName>
</protein>
<dbReference type="PANTHER" id="PTHR47690">
    <property type="entry name" value="GLUCOKINASE"/>
    <property type="match status" value="1"/>
</dbReference>
<evidence type="ECO:0000313" key="5">
    <source>
        <dbReference type="Proteomes" id="UP001553161"/>
    </source>
</evidence>
<dbReference type="InterPro" id="IPR050201">
    <property type="entry name" value="Bacterial_glucokinase"/>
</dbReference>